<dbReference type="Proteomes" id="UP000197032">
    <property type="component" value="Unassembled WGS sequence"/>
</dbReference>
<dbReference type="EMBL" id="BDGJ01000084">
    <property type="protein sequence ID" value="GAW92545.1"/>
    <property type="molecule type" value="Genomic_DNA"/>
</dbReference>
<proteinExistence type="predicted"/>
<organism evidence="1 2">
    <name type="scientific">Calderihabitans maritimus</name>
    <dbReference type="NCBI Taxonomy" id="1246530"/>
    <lineage>
        <taxon>Bacteria</taxon>
        <taxon>Bacillati</taxon>
        <taxon>Bacillota</taxon>
        <taxon>Clostridia</taxon>
        <taxon>Neomoorellales</taxon>
        <taxon>Calderihabitantaceae</taxon>
        <taxon>Calderihabitans</taxon>
    </lineage>
</organism>
<gene>
    <name evidence="1" type="ORF">KKC1_16990</name>
</gene>
<name>A0A1Z5HTA5_9FIRM</name>
<sequence>MQAVICPECGREVDSDDLYEISGRKMCDDCAMERQNRPQPCDVWAVRIATNTRRSLGMQGTEGLTEKQKAIYDFIKSRRGATLEELMQQFNLKENEIRKEIAILRHCELARAHKRGNEIVYVPWDFEEVIGRSDR</sequence>
<evidence type="ECO:0000313" key="2">
    <source>
        <dbReference type="Proteomes" id="UP000197032"/>
    </source>
</evidence>
<dbReference type="Gene3D" id="1.10.10.10">
    <property type="entry name" value="Winged helix-like DNA-binding domain superfamily/Winged helix DNA-binding domain"/>
    <property type="match status" value="1"/>
</dbReference>
<protein>
    <submittedName>
        <fullName evidence="1">Uncharacterized protein</fullName>
    </submittedName>
</protein>
<dbReference type="SUPFAM" id="SSF46785">
    <property type="entry name" value="Winged helix' DNA-binding domain"/>
    <property type="match status" value="1"/>
</dbReference>
<accession>A0A1Z5HTA5</accession>
<dbReference type="InterPro" id="IPR036390">
    <property type="entry name" value="WH_DNA-bd_sf"/>
</dbReference>
<dbReference type="AlphaFoldDB" id="A0A1Z5HTA5"/>
<keyword evidence="2" id="KW-1185">Reference proteome</keyword>
<comment type="caution">
    <text evidence="1">The sequence shown here is derived from an EMBL/GenBank/DDBJ whole genome shotgun (WGS) entry which is preliminary data.</text>
</comment>
<evidence type="ECO:0000313" key="1">
    <source>
        <dbReference type="EMBL" id="GAW92545.1"/>
    </source>
</evidence>
<reference evidence="2" key="1">
    <citation type="journal article" date="2017" name="Appl. Environ. Microbiol.">
        <title>Genomic analysis of Calderihabitans maritimus KKC1, a thermophilic hydrogenogenic carboxydotrophic bacterium isolated from marine sediment.</title>
        <authorList>
            <person name="Omae K."/>
            <person name="Yoneda Y."/>
            <person name="Fukuyama Y."/>
            <person name="Yoshida T."/>
            <person name="Sako Y."/>
        </authorList>
    </citation>
    <scope>NUCLEOTIDE SEQUENCE [LARGE SCALE GENOMIC DNA]</scope>
    <source>
        <strain evidence="2">KKC1</strain>
    </source>
</reference>
<dbReference type="InterPro" id="IPR036388">
    <property type="entry name" value="WH-like_DNA-bd_sf"/>
</dbReference>
<dbReference type="RefSeq" id="WP_202819998.1">
    <property type="nucleotide sequence ID" value="NZ_BDGJ01000084.1"/>
</dbReference>